<name>A0AA88LCP8_ARTSF</name>
<dbReference type="EMBL" id="JAVRJZ010000006">
    <property type="protein sequence ID" value="KAK2721409.1"/>
    <property type="molecule type" value="Genomic_DNA"/>
</dbReference>
<protein>
    <recommendedName>
        <fullName evidence="3">Oxidoreductase NAD-binding domain-containing protein 1</fullName>
    </recommendedName>
</protein>
<feature type="domain" description="FAD-binding FR-type" evidence="4">
    <location>
        <begin position="30"/>
        <end position="133"/>
    </location>
</feature>
<evidence type="ECO:0000313" key="5">
    <source>
        <dbReference type="EMBL" id="KAK2721409.1"/>
    </source>
</evidence>
<dbReference type="Pfam" id="PF00175">
    <property type="entry name" value="NAD_binding_1"/>
    <property type="match status" value="1"/>
</dbReference>
<keyword evidence="6" id="KW-1185">Reference proteome</keyword>
<dbReference type="Proteomes" id="UP001187531">
    <property type="component" value="Unassembled WGS sequence"/>
</dbReference>
<dbReference type="InterPro" id="IPR017927">
    <property type="entry name" value="FAD-bd_FR_type"/>
</dbReference>
<proteinExistence type="predicted"/>
<dbReference type="InterPro" id="IPR001433">
    <property type="entry name" value="OxRdtase_FAD/NAD-bd"/>
</dbReference>
<keyword evidence="1" id="KW-0560">Oxidoreductase</keyword>
<evidence type="ECO:0000259" key="4">
    <source>
        <dbReference type="PROSITE" id="PS51384"/>
    </source>
</evidence>
<comment type="caution">
    <text evidence="5">The sequence shown here is derived from an EMBL/GenBank/DDBJ whole genome shotgun (WGS) entry which is preliminary data.</text>
</comment>
<dbReference type="Gene3D" id="2.40.30.10">
    <property type="entry name" value="Translation factors"/>
    <property type="match status" value="1"/>
</dbReference>
<dbReference type="InterPro" id="IPR039261">
    <property type="entry name" value="FNR_nucleotide-bd"/>
</dbReference>
<dbReference type="GO" id="GO:0016491">
    <property type="term" value="F:oxidoreductase activity"/>
    <property type="evidence" value="ECO:0007669"/>
    <property type="project" value="UniProtKB-KW"/>
</dbReference>
<sequence>MQHPALIRCFMSTMQNKTHLDITKAVTRKNVLADAEVKEVLNISPTVKELTLYVKNPELSFKAGNWVDFFIPNVYQVGGFSMISSPQLLNEKRLLQLAVKRSNSIPAAWVHERCKSGDVVQIRVGGNFYFDRKEKEKVKNLILVAGGVGINPLQSILEYCLDAEDLNLNKIVLHQSAQSENELLFTNRHQVMKNKIPLETRYYITKEPNKTSRMTYHDLESSLTNSCHEETAIYLCGPRGMTDTVESWVKEAGLPSNSLHFEKWW</sequence>
<dbReference type="PROSITE" id="PS51384">
    <property type="entry name" value="FAD_FR"/>
    <property type="match status" value="1"/>
</dbReference>
<dbReference type="SUPFAM" id="SSF63380">
    <property type="entry name" value="Riboflavin synthase domain-like"/>
    <property type="match status" value="1"/>
</dbReference>
<dbReference type="PANTHER" id="PTHR46505">
    <property type="entry name" value="OXIDOREDUCTASE NAD-BINDING DOMAIN-CONTAINING PROTEIN 1"/>
    <property type="match status" value="1"/>
</dbReference>
<dbReference type="AlphaFoldDB" id="A0AA88LCP8"/>
<reference evidence="5" key="1">
    <citation type="submission" date="2023-07" db="EMBL/GenBank/DDBJ databases">
        <title>Chromosome-level genome assembly of Artemia franciscana.</title>
        <authorList>
            <person name="Jo E."/>
        </authorList>
    </citation>
    <scope>NUCLEOTIDE SEQUENCE</scope>
    <source>
        <tissue evidence="5">Whole body</tissue>
    </source>
</reference>
<evidence type="ECO:0000256" key="1">
    <source>
        <dbReference type="ARBA" id="ARBA00023002"/>
    </source>
</evidence>
<dbReference type="SUPFAM" id="SSF52343">
    <property type="entry name" value="Ferredoxin reductase-like, C-terminal NADP-linked domain"/>
    <property type="match status" value="1"/>
</dbReference>
<dbReference type="Gene3D" id="3.40.50.80">
    <property type="entry name" value="Nucleotide-binding domain of ferredoxin-NADP reductase (FNR) module"/>
    <property type="match status" value="1"/>
</dbReference>
<dbReference type="InterPro" id="IPR052128">
    <property type="entry name" value="Oxidoreductase_NAD-binding"/>
</dbReference>
<organism evidence="5 6">
    <name type="scientific">Artemia franciscana</name>
    <name type="common">Brine shrimp</name>
    <name type="synonym">Artemia sanfranciscana</name>
    <dbReference type="NCBI Taxonomy" id="6661"/>
    <lineage>
        <taxon>Eukaryota</taxon>
        <taxon>Metazoa</taxon>
        <taxon>Ecdysozoa</taxon>
        <taxon>Arthropoda</taxon>
        <taxon>Crustacea</taxon>
        <taxon>Branchiopoda</taxon>
        <taxon>Anostraca</taxon>
        <taxon>Artemiidae</taxon>
        <taxon>Artemia</taxon>
    </lineage>
</organism>
<keyword evidence="2" id="KW-0520">NAD</keyword>
<evidence type="ECO:0000256" key="2">
    <source>
        <dbReference type="ARBA" id="ARBA00023027"/>
    </source>
</evidence>
<dbReference type="GO" id="GO:0005739">
    <property type="term" value="C:mitochondrion"/>
    <property type="evidence" value="ECO:0007669"/>
    <property type="project" value="TreeGrafter"/>
</dbReference>
<accession>A0AA88LCP8</accession>
<evidence type="ECO:0000313" key="6">
    <source>
        <dbReference type="Proteomes" id="UP001187531"/>
    </source>
</evidence>
<dbReference type="CDD" id="cd00322">
    <property type="entry name" value="FNR_like"/>
    <property type="match status" value="1"/>
</dbReference>
<gene>
    <name evidence="5" type="ORF">QYM36_003631</name>
</gene>
<dbReference type="PANTHER" id="PTHR46505:SF1">
    <property type="entry name" value="OXIDOREDUCTASE NAD-BINDING DOMAIN-CONTAINING PROTEIN 1"/>
    <property type="match status" value="1"/>
</dbReference>
<evidence type="ECO:0000256" key="3">
    <source>
        <dbReference type="ARBA" id="ARBA00040516"/>
    </source>
</evidence>
<dbReference type="PRINTS" id="PR00410">
    <property type="entry name" value="PHEHYDRXLASE"/>
</dbReference>
<dbReference type="InterPro" id="IPR017938">
    <property type="entry name" value="Riboflavin_synthase-like_b-brl"/>
</dbReference>